<feature type="region of interest" description="Disordered" evidence="1">
    <location>
        <begin position="318"/>
        <end position="339"/>
    </location>
</feature>
<dbReference type="RefSeq" id="WP_126625702.1">
    <property type="nucleotide sequence ID" value="NZ_BIFT01000001.1"/>
</dbReference>
<evidence type="ECO:0000259" key="2">
    <source>
        <dbReference type="Pfam" id="PF01370"/>
    </source>
</evidence>
<gene>
    <name evidence="3" type="ORF">KDA_05560</name>
</gene>
<evidence type="ECO:0000313" key="3">
    <source>
        <dbReference type="EMBL" id="GCE25072.1"/>
    </source>
</evidence>
<dbReference type="Proteomes" id="UP000287171">
    <property type="component" value="Unassembled WGS sequence"/>
</dbReference>
<name>A0A402B157_9CHLR</name>
<accession>A0A402B157</accession>
<proteinExistence type="predicted"/>
<protein>
    <submittedName>
        <fullName evidence="3">Membrane protein</fullName>
    </submittedName>
</protein>
<evidence type="ECO:0000313" key="4">
    <source>
        <dbReference type="Proteomes" id="UP000287171"/>
    </source>
</evidence>
<sequence>MSAANNSLHVIFGTGPVGRAVMQELLVKGKRIRMVNHSGKADIPVGVEILGGDASDAYVAIELSRGAEVIYNCTNVNYTKWPELFPPLQQGIMAGARATGARLVAMENVYMYGPTGGKPLTEDLPYVATTRKGRTRARMSEELLAAHKRGDIRVAIGRAADFFGPNVLESALGERVFGPILMGKAAQVVGNPDLLHSYTYALDIGKALVILGERDEALGQAWHIPSPPAGTTRAIIELIARESGQQARIQALPSLLLQMLGLFNPTMREVSEMRYQFDEPFILDASRFEQTFGMHATPLPQAIQATLKWFRHRVEKTLEQPEKGAEKKEADQPKSTLSL</sequence>
<dbReference type="EMBL" id="BIFT01000001">
    <property type="protein sequence ID" value="GCE25072.1"/>
    <property type="molecule type" value="Genomic_DNA"/>
</dbReference>
<dbReference type="CDD" id="cd05229">
    <property type="entry name" value="SDR_a3"/>
    <property type="match status" value="1"/>
</dbReference>
<dbReference type="Pfam" id="PF01370">
    <property type="entry name" value="Epimerase"/>
    <property type="match status" value="1"/>
</dbReference>
<dbReference type="OrthoDB" id="112777at2"/>
<dbReference type="AlphaFoldDB" id="A0A402B157"/>
<dbReference type="SUPFAM" id="SSF51735">
    <property type="entry name" value="NAD(P)-binding Rossmann-fold domains"/>
    <property type="match status" value="1"/>
</dbReference>
<comment type="caution">
    <text evidence="3">The sequence shown here is derived from an EMBL/GenBank/DDBJ whole genome shotgun (WGS) entry which is preliminary data.</text>
</comment>
<dbReference type="InterPro" id="IPR036291">
    <property type="entry name" value="NAD(P)-bd_dom_sf"/>
</dbReference>
<keyword evidence="4" id="KW-1185">Reference proteome</keyword>
<evidence type="ECO:0000256" key="1">
    <source>
        <dbReference type="SAM" id="MobiDB-lite"/>
    </source>
</evidence>
<feature type="domain" description="NAD-dependent epimerase/dehydratase" evidence="2">
    <location>
        <begin position="13"/>
        <end position="217"/>
    </location>
</feature>
<dbReference type="Gene3D" id="3.40.50.720">
    <property type="entry name" value="NAD(P)-binding Rossmann-like Domain"/>
    <property type="match status" value="1"/>
</dbReference>
<feature type="compositionally biased region" description="Basic and acidic residues" evidence="1">
    <location>
        <begin position="318"/>
        <end position="332"/>
    </location>
</feature>
<dbReference type="InterPro" id="IPR001509">
    <property type="entry name" value="Epimerase_deHydtase"/>
</dbReference>
<reference evidence="4" key="1">
    <citation type="submission" date="2018-12" db="EMBL/GenBank/DDBJ databases">
        <title>Tengunoibacter tsumagoiensis gen. nov., sp. nov., Dictyobacter kobayashii sp. nov., D. alpinus sp. nov., and D. joshuensis sp. nov. and description of Dictyobacteraceae fam. nov. within the order Ktedonobacterales isolated from Tengu-no-mugimeshi.</title>
        <authorList>
            <person name="Wang C.M."/>
            <person name="Zheng Y."/>
            <person name="Sakai Y."/>
            <person name="Toyoda A."/>
            <person name="Minakuchi Y."/>
            <person name="Abe K."/>
            <person name="Yokota A."/>
            <person name="Yabe S."/>
        </authorList>
    </citation>
    <scope>NUCLEOTIDE SEQUENCE [LARGE SCALE GENOMIC DNA]</scope>
    <source>
        <strain evidence="4">Uno16</strain>
    </source>
</reference>
<organism evidence="3 4">
    <name type="scientific">Dictyobacter alpinus</name>
    <dbReference type="NCBI Taxonomy" id="2014873"/>
    <lineage>
        <taxon>Bacteria</taxon>
        <taxon>Bacillati</taxon>
        <taxon>Chloroflexota</taxon>
        <taxon>Ktedonobacteria</taxon>
        <taxon>Ktedonobacterales</taxon>
        <taxon>Dictyobacteraceae</taxon>
        <taxon>Dictyobacter</taxon>
    </lineage>
</organism>